<evidence type="ECO:0000259" key="6">
    <source>
        <dbReference type="Pfam" id="PF01625"/>
    </source>
</evidence>
<dbReference type="SUPFAM" id="SSF55068">
    <property type="entry name" value="Peptide methionine sulfoxide reductase"/>
    <property type="match status" value="1"/>
</dbReference>
<dbReference type="Gene3D" id="3.30.1060.10">
    <property type="entry name" value="Peptide methionine sulphoxide reductase MsrA"/>
    <property type="match status" value="1"/>
</dbReference>
<comment type="catalytic activity">
    <reaction evidence="3 5">
        <text>L-methionyl-[protein] + [thioredoxin]-disulfide + H2O = L-methionyl-(S)-S-oxide-[protein] + [thioredoxin]-dithiol</text>
        <dbReference type="Rhea" id="RHEA:14217"/>
        <dbReference type="Rhea" id="RHEA-COMP:10698"/>
        <dbReference type="Rhea" id="RHEA-COMP:10700"/>
        <dbReference type="Rhea" id="RHEA-COMP:12313"/>
        <dbReference type="Rhea" id="RHEA-COMP:12315"/>
        <dbReference type="ChEBI" id="CHEBI:15377"/>
        <dbReference type="ChEBI" id="CHEBI:16044"/>
        <dbReference type="ChEBI" id="CHEBI:29950"/>
        <dbReference type="ChEBI" id="CHEBI:44120"/>
        <dbReference type="ChEBI" id="CHEBI:50058"/>
        <dbReference type="EC" id="1.8.4.11"/>
    </reaction>
</comment>
<dbReference type="RefSeq" id="WP_189351539.1">
    <property type="nucleotide sequence ID" value="NZ_BMXK01000020.1"/>
</dbReference>
<dbReference type="InterPro" id="IPR036509">
    <property type="entry name" value="Met_Sox_Rdtase_MsrA_sf"/>
</dbReference>
<dbReference type="EC" id="1.8.4.11" evidence="5"/>
<evidence type="ECO:0000256" key="5">
    <source>
        <dbReference type="HAMAP-Rule" id="MF_01401"/>
    </source>
</evidence>
<comment type="catalytic activity">
    <reaction evidence="4 5">
        <text>[thioredoxin]-disulfide + L-methionine + H2O = L-methionine (S)-S-oxide + [thioredoxin]-dithiol</text>
        <dbReference type="Rhea" id="RHEA:19993"/>
        <dbReference type="Rhea" id="RHEA-COMP:10698"/>
        <dbReference type="Rhea" id="RHEA-COMP:10700"/>
        <dbReference type="ChEBI" id="CHEBI:15377"/>
        <dbReference type="ChEBI" id="CHEBI:29950"/>
        <dbReference type="ChEBI" id="CHEBI:50058"/>
        <dbReference type="ChEBI" id="CHEBI:57844"/>
        <dbReference type="ChEBI" id="CHEBI:58772"/>
        <dbReference type="EC" id="1.8.4.11"/>
    </reaction>
</comment>
<evidence type="ECO:0000256" key="1">
    <source>
        <dbReference type="ARBA" id="ARBA00005591"/>
    </source>
</evidence>
<evidence type="ECO:0000256" key="4">
    <source>
        <dbReference type="ARBA" id="ARBA00048782"/>
    </source>
</evidence>
<accession>A0ABQ3GNF9</accession>
<dbReference type="InterPro" id="IPR002569">
    <property type="entry name" value="Met_Sox_Rdtase_MsrA_dom"/>
</dbReference>
<evidence type="ECO:0000256" key="2">
    <source>
        <dbReference type="ARBA" id="ARBA00023002"/>
    </source>
</evidence>
<comment type="similarity">
    <text evidence="1 5">Belongs to the MsrA Met sulfoxide reductase family.</text>
</comment>
<comment type="caution">
    <text evidence="7">The sequence shown here is derived from an EMBL/GenBank/DDBJ whole genome shotgun (WGS) entry which is preliminary data.</text>
</comment>
<protein>
    <recommendedName>
        <fullName evidence="5">Peptide methionine sulfoxide reductase MsrA</fullName>
        <shortName evidence="5">Protein-methionine-S-oxide reductase</shortName>
        <ecNumber evidence="5">1.8.4.11</ecNumber>
    </recommendedName>
    <alternativeName>
        <fullName evidence="5">Peptide-methionine (S)-S-oxide reductase</fullName>
        <shortName evidence="5">Peptide Met(O) reductase</shortName>
    </alternativeName>
</protein>
<dbReference type="HAMAP" id="MF_01401">
    <property type="entry name" value="MsrA"/>
    <property type="match status" value="1"/>
</dbReference>
<evidence type="ECO:0000313" key="8">
    <source>
        <dbReference type="Proteomes" id="UP000642819"/>
    </source>
</evidence>
<dbReference type="NCBIfam" id="TIGR00401">
    <property type="entry name" value="msrA"/>
    <property type="match status" value="1"/>
</dbReference>
<dbReference type="Proteomes" id="UP000642819">
    <property type="component" value="Unassembled WGS sequence"/>
</dbReference>
<proteinExistence type="inferred from homology"/>
<evidence type="ECO:0000256" key="3">
    <source>
        <dbReference type="ARBA" id="ARBA00047806"/>
    </source>
</evidence>
<organism evidence="7 8">
    <name type="scientific">Zhihengliuella salsuginis</name>
    <dbReference type="NCBI Taxonomy" id="578222"/>
    <lineage>
        <taxon>Bacteria</taxon>
        <taxon>Bacillati</taxon>
        <taxon>Actinomycetota</taxon>
        <taxon>Actinomycetes</taxon>
        <taxon>Micrococcales</taxon>
        <taxon>Micrococcaceae</taxon>
        <taxon>Zhihengliuella</taxon>
    </lineage>
</organism>
<feature type="active site" evidence="5">
    <location>
        <position position="18"/>
    </location>
</feature>
<keyword evidence="2 5" id="KW-0560">Oxidoreductase</keyword>
<dbReference type="PANTHER" id="PTHR43774:SF1">
    <property type="entry name" value="PEPTIDE METHIONINE SULFOXIDE REDUCTASE MSRA 2"/>
    <property type="match status" value="1"/>
</dbReference>
<sequence length="186" mass="20871">MSPEGTENRQTYYLGGGCFWCLDAVYRKLRGVTSVVSGYMGGEAATANYRAVCGGTTGHAEVVAVTFDPEVIPSDVVLDVFIASHDPTSLNRQGYDVGTQYRSVMFYETEEEREVFETALRRHQEHFRSPIVTEVSRAPVFHEAEAIHQDYYEQNPGAGYCNVIINPKLSKVRRYYASWLVEAASH</sequence>
<dbReference type="PANTHER" id="PTHR43774">
    <property type="entry name" value="PEPTIDE METHIONINE SULFOXIDE REDUCTASE"/>
    <property type="match status" value="1"/>
</dbReference>
<dbReference type="Pfam" id="PF01625">
    <property type="entry name" value="PMSR"/>
    <property type="match status" value="1"/>
</dbReference>
<dbReference type="EMBL" id="BMXK01000020">
    <property type="protein sequence ID" value="GHD13708.1"/>
    <property type="molecule type" value="Genomic_DNA"/>
</dbReference>
<gene>
    <name evidence="5 7" type="primary">msrA</name>
    <name evidence="7" type="ORF">GCM10008096_30200</name>
</gene>
<name>A0ABQ3GNF9_9MICC</name>
<keyword evidence="8" id="KW-1185">Reference proteome</keyword>
<comment type="function">
    <text evidence="5">Has an important function as a repair enzyme for proteins that have been inactivated by oxidation. Catalyzes the reversible oxidation-reduction of methionine sulfoxide in proteins to methionine.</text>
</comment>
<feature type="domain" description="Peptide methionine sulphoxide reductase MsrA" evidence="6">
    <location>
        <begin position="12"/>
        <end position="162"/>
    </location>
</feature>
<reference evidence="8" key="1">
    <citation type="journal article" date="2019" name="Int. J. Syst. Evol. Microbiol.">
        <title>The Global Catalogue of Microorganisms (GCM) 10K type strain sequencing project: providing services to taxonomists for standard genome sequencing and annotation.</title>
        <authorList>
            <consortium name="The Broad Institute Genomics Platform"/>
            <consortium name="The Broad Institute Genome Sequencing Center for Infectious Disease"/>
            <person name="Wu L."/>
            <person name="Ma J."/>
        </authorList>
    </citation>
    <scope>NUCLEOTIDE SEQUENCE [LARGE SCALE GENOMIC DNA]</scope>
    <source>
        <strain evidence="8">KCTC 19466</strain>
    </source>
</reference>
<evidence type="ECO:0000313" key="7">
    <source>
        <dbReference type="EMBL" id="GHD13708.1"/>
    </source>
</evidence>